<name>A0A3M0KME6_HIRRU</name>
<comment type="caution">
    <text evidence="1">The sequence shown here is derived from an EMBL/GenBank/DDBJ whole genome shotgun (WGS) entry which is preliminary data.</text>
</comment>
<dbReference type="STRING" id="333673.A0A3M0KME6"/>
<accession>A0A3M0KME6</accession>
<dbReference type="EMBL" id="QRBI01000105">
    <property type="protein sequence ID" value="RMC14265.1"/>
    <property type="molecule type" value="Genomic_DNA"/>
</dbReference>
<dbReference type="Proteomes" id="UP000269221">
    <property type="component" value="Unassembled WGS sequence"/>
</dbReference>
<organism evidence="1 2">
    <name type="scientific">Hirundo rustica rustica</name>
    <dbReference type="NCBI Taxonomy" id="333673"/>
    <lineage>
        <taxon>Eukaryota</taxon>
        <taxon>Metazoa</taxon>
        <taxon>Chordata</taxon>
        <taxon>Craniata</taxon>
        <taxon>Vertebrata</taxon>
        <taxon>Euteleostomi</taxon>
        <taxon>Archelosauria</taxon>
        <taxon>Archosauria</taxon>
        <taxon>Dinosauria</taxon>
        <taxon>Saurischia</taxon>
        <taxon>Theropoda</taxon>
        <taxon>Coelurosauria</taxon>
        <taxon>Aves</taxon>
        <taxon>Neognathae</taxon>
        <taxon>Neoaves</taxon>
        <taxon>Telluraves</taxon>
        <taxon>Australaves</taxon>
        <taxon>Passeriformes</taxon>
        <taxon>Sylvioidea</taxon>
        <taxon>Hirundinidae</taxon>
        <taxon>Hirundo</taxon>
    </lineage>
</organism>
<evidence type="ECO:0000313" key="2">
    <source>
        <dbReference type="Proteomes" id="UP000269221"/>
    </source>
</evidence>
<dbReference type="AlphaFoldDB" id="A0A3M0KME6"/>
<proteinExistence type="predicted"/>
<protein>
    <recommendedName>
        <fullName evidence="3">Reverse transcriptase domain-containing protein</fullName>
    </recommendedName>
</protein>
<dbReference type="OrthoDB" id="10063195at2759"/>
<evidence type="ECO:0008006" key="3">
    <source>
        <dbReference type="Google" id="ProtNLM"/>
    </source>
</evidence>
<reference evidence="1 2" key="1">
    <citation type="submission" date="2018-07" db="EMBL/GenBank/DDBJ databases">
        <title>A high quality draft genome assembly of the barn swallow (H. rustica rustica).</title>
        <authorList>
            <person name="Formenti G."/>
            <person name="Chiara M."/>
            <person name="Poveda L."/>
            <person name="Francoijs K.-J."/>
            <person name="Bonisoli-Alquati A."/>
            <person name="Canova L."/>
            <person name="Gianfranceschi L."/>
            <person name="Horner D.S."/>
            <person name="Saino N."/>
        </authorList>
    </citation>
    <scope>NUCLEOTIDE SEQUENCE [LARGE SCALE GENOMIC DNA]</scope>
    <source>
        <strain evidence="1">Chelidonia</strain>
        <tissue evidence="1">Blood</tissue>
    </source>
</reference>
<evidence type="ECO:0000313" key="1">
    <source>
        <dbReference type="EMBL" id="RMC14265.1"/>
    </source>
</evidence>
<gene>
    <name evidence="1" type="ORF">DUI87_09356</name>
</gene>
<sequence length="107" mass="12232">MMEHLILEAISIYMDDTKVVRNSQHGLTKHKSSLANLLASYDETTTWLDEGKAVDVFCLNFSTAFDSVCHLNRLERWAEKDLLKFNKQNTGSCTWGRVTPHTSIAWV</sequence>
<keyword evidence="2" id="KW-1185">Reference proteome</keyword>